<keyword evidence="2" id="KW-1185">Reference proteome</keyword>
<gene>
    <name evidence="1" type="ORF">FYJ64_02040</name>
</gene>
<evidence type="ECO:0000313" key="2">
    <source>
        <dbReference type="Proteomes" id="UP000474676"/>
    </source>
</evidence>
<accession>A0A6L5Y2W4</accession>
<dbReference type="EMBL" id="VUMZ01000001">
    <property type="protein sequence ID" value="MST51110.1"/>
    <property type="molecule type" value="Genomic_DNA"/>
</dbReference>
<reference evidence="1 2" key="1">
    <citation type="submission" date="2019-08" db="EMBL/GenBank/DDBJ databases">
        <title>In-depth cultivation of the pig gut microbiome towards novel bacterial diversity and tailored functional studies.</title>
        <authorList>
            <person name="Wylensek D."/>
            <person name="Hitch T.C.A."/>
            <person name="Clavel T."/>
        </authorList>
    </citation>
    <scope>NUCLEOTIDE SEQUENCE [LARGE SCALE GENOMIC DNA]</scope>
    <source>
        <strain evidence="1 2">WCA-MUC-591-APC-3H</strain>
    </source>
</reference>
<comment type="caution">
    <text evidence="1">The sequence shown here is derived from an EMBL/GenBank/DDBJ whole genome shotgun (WGS) entry which is preliminary data.</text>
</comment>
<sequence>MIMTYGWMVYAQNHPDFKKEIEEAIESGEERELTFRQIHRIRFEPERQSVVVTPFSDHSDWCVKIIPKRITYRAVLQAINGDWDFSEADISDVD</sequence>
<organism evidence="1 2">
    <name type="scientific">Hornefia butyriciproducens</name>
    <dbReference type="NCBI Taxonomy" id="2652293"/>
    <lineage>
        <taxon>Bacteria</taxon>
        <taxon>Bacillati</taxon>
        <taxon>Bacillota</taxon>
        <taxon>Clostridia</taxon>
        <taxon>Peptostreptococcales</taxon>
        <taxon>Anaerovoracaceae</taxon>
        <taxon>Hornefia</taxon>
    </lineage>
</organism>
<proteinExistence type="predicted"/>
<evidence type="ECO:0000313" key="1">
    <source>
        <dbReference type="EMBL" id="MST51110.1"/>
    </source>
</evidence>
<dbReference type="GeneID" id="303114093"/>
<dbReference type="AlphaFoldDB" id="A0A6L5Y2W4"/>
<name>A0A6L5Y2W4_9FIRM</name>
<dbReference type="Proteomes" id="UP000474676">
    <property type="component" value="Unassembled WGS sequence"/>
</dbReference>
<protein>
    <submittedName>
        <fullName evidence="1">Uncharacterized protein</fullName>
    </submittedName>
</protein>
<dbReference type="RefSeq" id="WP_154573577.1">
    <property type="nucleotide sequence ID" value="NZ_VUMZ01000001.1"/>
</dbReference>